<evidence type="ECO:0008006" key="10">
    <source>
        <dbReference type="Google" id="ProtNLM"/>
    </source>
</evidence>
<evidence type="ECO:0000313" key="8">
    <source>
        <dbReference type="EMBL" id="CCE62888.1"/>
    </source>
</evidence>
<dbReference type="Proteomes" id="UP000005666">
    <property type="component" value="Chromosome 4"/>
</dbReference>
<feature type="chain" id="PRO_5003508684" description="Dolichyl-diphosphooligosaccharide--protein glycosyltransferase subunit OST6" evidence="7">
    <location>
        <begin position="20"/>
        <end position="325"/>
    </location>
</feature>
<accession>G8BSR7</accession>
<gene>
    <name evidence="8" type="primary">TPHA0D02510</name>
    <name evidence="8" type="ordered locus">TPHA_0D02510</name>
</gene>
<dbReference type="eggNOG" id="KOG2603">
    <property type="taxonomic scope" value="Eukaryota"/>
</dbReference>
<protein>
    <recommendedName>
        <fullName evidence="10">Dolichyl-diphosphooligosaccharide--protein glycosyltransferase subunit OST6</fullName>
    </recommendedName>
</protein>
<dbReference type="STRING" id="1071381.G8BSR7"/>
<evidence type="ECO:0000256" key="6">
    <source>
        <dbReference type="SAM" id="Phobius"/>
    </source>
</evidence>
<dbReference type="GO" id="GO:0015035">
    <property type="term" value="F:protein-disulfide reductase activity"/>
    <property type="evidence" value="ECO:0007669"/>
    <property type="project" value="EnsemblFungi"/>
</dbReference>
<evidence type="ECO:0000256" key="4">
    <source>
        <dbReference type="ARBA" id="ARBA00022989"/>
    </source>
</evidence>
<dbReference type="Pfam" id="PF04756">
    <property type="entry name" value="OST3_OST6"/>
    <property type="match status" value="1"/>
</dbReference>
<dbReference type="GO" id="GO:0008250">
    <property type="term" value="C:oligosaccharyltransferase complex"/>
    <property type="evidence" value="ECO:0007669"/>
    <property type="project" value="EnsemblFungi"/>
</dbReference>
<feature type="transmembrane region" description="Helical" evidence="6">
    <location>
        <begin position="209"/>
        <end position="228"/>
    </location>
</feature>
<dbReference type="InterPro" id="IPR036249">
    <property type="entry name" value="Thioredoxin-like_sf"/>
</dbReference>
<dbReference type="PANTHER" id="PTHR12692">
    <property type="entry name" value="DOLICHYL-DIPHOSPHOOLIGOSACCHARIDE--PROTEIN GLYCOSYLTRANSFERASE-RELATED"/>
    <property type="match status" value="1"/>
</dbReference>
<evidence type="ECO:0000256" key="3">
    <source>
        <dbReference type="ARBA" id="ARBA00022692"/>
    </source>
</evidence>
<dbReference type="HOGENOM" id="CLU_052855_2_1_1"/>
<dbReference type="KEGG" id="tpf:TPHA_0D02510"/>
<evidence type="ECO:0000313" key="9">
    <source>
        <dbReference type="Proteomes" id="UP000005666"/>
    </source>
</evidence>
<proteinExistence type="inferred from homology"/>
<evidence type="ECO:0000256" key="7">
    <source>
        <dbReference type="SAM" id="SignalP"/>
    </source>
</evidence>
<comment type="similarity">
    <text evidence="2">Belongs to the OST3/OST6 family.</text>
</comment>
<evidence type="ECO:0000256" key="1">
    <source>
        <dbReference type="ARBA" id="ARBA00004477"/>
    </source>
</evidence>
<comment type="subcellular location">
    <subcellularLocation>
        <location evidence="1">Endoplasmic reticulum membrane</location>
        <topology evidence="1">Multi-pass membrane protein</topology>
    </subcellularLocation>
</comment>
<sequence length="325" mass="37615">MLCRYLSILLITLLRVVVGDDELNHVLSFQNEKGLIEVNDYNYESLSTIGIEGYYSILFITMRGVTSNGRKCEMCLDFEDTLENVYDAVKSQHPNLNVLFYVADTNENSKLVRDLKLQSVPHLLVYPPTTHESSKNFSWLVNQFYQYELKNIHAKDVMRFADFLGKTMNILVLIQEPFDTNAFSLYFIICMAFFIIIKRVILPRVTNKAKFFCFFLIFGIMLPSLTGYKFTQIKGIPFIARGEDGKIMFFSGGTSWQFGIEIFTMSMLYLLLSLEIYALITLPTLEISPKNKILYTSVLACILFYSTQYYMQIYAIKSPGYPFMF</sequence>
<evidence type="ECO:0000256" key="2">
    <source>
        <dbReference type="ARBA" id="ARBA00009561"/>
    </source>
</evidence>
<dbReference type="AlphaFoldDB" id="G8BSR7"/>
<keyword evidence="5 6" id="KW-0472">Membrane</keyword>
<dbReference type="InterPro" id="IPR021149">
    <property type="entry name" value="OligosaccharylTrfase_OST3/OST6"/>
</dbReference>
<keyword evidence="9" id="KW-1185">Reference proteome</keyword>
<evidence type="ECO:0000256" key="5">
    <source>
        <dbReference type="ARBA" id="ARBA00023136"/>
    </source>
</evidence>
<dbReference type="GeneID" id="11530939"/>
<feature type="transmembrane region" description="Helical" evidence="6">
    <location>
        <begin position="183"/>
        <end position="202"/>
    </location>
</feature>
<keyword evidence="7" id="KW-0732">Signal</keyword>
<dbReference type="PANTHER" id="PTHR12692:SF3">
    <property type="entry name" value="DOLICHYL-DIPHOSPHOOLIGOSACCHARIDE--PROTEIN GLYCOSYLTRANSFERASE SUBUNIT OST6"/>
    <property type="match status" value="1"/>
</dbReference>
<name>G8BSR7_TETPH</name>
<keyword evidence="3 6" id="KW-0812">Transmembrane</keyword>
<dbReference type="OMA" id="WQFGIEI"/>
<feature type="signal peptide" evidence="7">
    <location>
        <begin position="1"/>
        <end position="19"/>
    </location>
</feature>
<keyword evidence="4 6" id="KW-1133">Transmembrane helix</keyword>
<feature type="transmembrane region" description="Helical" evidence="6">
    <location>
        <begin position="258"/>
        <end position="280"/>
    </location>
</feature>
<dbReference type="RefSeq" id="XP_003685322.1">
    <property type="nucleotide sequence ID" value="XM_003685274.1"/>
</dbReference>
<dbReference type="Gene3D" id="3.40.30.10">
    <property type="entry name" value="Glutaredoxin"/>
    <property type="match status" value="1"/>
</dbReference>
<dbReference type="GO" id="GO:0018279">
    <property type="term" value="P:protein N-linked glycosylation via asparagine"/>
    <property type="evidence" value="ECO:0007669"/>
    <property type="project" value="TreeGrafter"/>
</dbReference>
<organism evidence="8 9">
    <name type="scientific">Tetrapisispora phaffii (strain ATCC 24235 / CBS 4417 / NBRC 1672 / NRRL Y-8282 / UCD 70-5)</name>
    <name type="common">Yeast</name>
    <name type="synonym">Fabospora phaffii</name>
    <dbReference type="NCBI Taxonomy" id="1071381"/>
    <lineage>
        <taxon>Eukaryota</taxon>
        <taxon>Fungi</taxon>
        <taxon>Dikarya</taxon>
        <taxon>Ascomycota</taxon>
        <taxon>Saccharomycotina</taxon>
        <taxon>Saccharomycetes</taxon>
        <taxon>Saccharomycetales</taxon>
        <taxon>Saccharomycetaceae</taxon>
        <taxon>Tetrapisispora</taxon>
    </lineage>
</organism>
<dbReference type="SUPFAM" id="SSF52833">
    <property type="entry name" value="Thioredoxin-like"/>
    <property type="match status" value="1"/>
</dbReference>
<feature type="transmembrane region" description="Helical" evidence="6">
    <location>
        <begin position="292"/>
        <end position="311"/>
    </location>
</feature>
<reference evidence="8 9" key="1">
    <citation type="journal article" date="2011" name="Proc. Natl. Acad. Sci. U.S.A.">
        <title>Evolutionary erosion of yeast sex chromosomes by mating-type switching accidents.</title>
        <authorList>
            <person name="Gordon J.L."/>
            <person name="Armisen D."/>
            <person name="Proux-Wera E."/>
            <person name="Oheigeartaigh S.S."/>
            <person name="Byrne K.P."/>
            <person name="Wolfe K.H."/>
        </authorList>
    </citation>
    <scope>NUCLEOTIDE SEQUENCE [LARGE SCALE GENOMIC DNA]</scope>
    <source>
        <strain evidence="9">ATCC 24235 / CBS 4417 / NBRC 1672 / NRRL Y-8282 / UCD 70-5</strain>
    </source>
</reference>
<dbReference type="EMBL" id="HE612859">
    <property type="protein sequence ID" value="CCE62888.1"/>
    <property type="molecule type" value="Genomic_DNA"/>
</dbReference>
<dbReference type="OrthoDB" id="67566at2759"/>